<feature type="transmembrane region" description="Helical" evidence="6">
    <location>
        <begin position="483"/>
        <end position="503"/>
    </location>
</feature>
<dbReference type="OrthoDB" id="2544694at2759"/>
<dbReference type="SUPFAM" id="SSF103473">
    <property type="entry name" value="MFS general substrate transporter"/>
    <property type="match status" value="1"/>
</dbReference>
<dbReference type="Pfam" id="PF00083">
    <property type="entry name" value="Sugar_tr"/>
    <property type="match status" value="1"/>
</dbReference>
<dbReference type="InterPro" id="IPR020846">
    <property type="entry name" value="MFS_dom"/>
</dbReference>
<evidence type="ECO:0000313" key="8">
    <source>
        <dbReference type="EMBL" id="PKU32383.1"/>
    </source>
</evidence>
<dbReference type="Gene3D" id="1.20.1250.20">
    <property type="entry name" value="MFS general substrate transporter like domains"/>
    <property type="match status" value="2"/>
</dbReference>
<sequence>MAFAGLLEHVGGMGRFQVASVLLLSLPVFMMASHNLLQNFTAATSDHHCRLRWEANATGLDPQDLLKVSIPHGEQCRRFVSPQWWLLEANSSAPNSSWPETEPCHDGWTYDRSVFTSTIVTEWDLVCSSRGLKQLAQSLYMSGVLVGGIVFGGLSDRFGRRSLLIWCYFQMGTMGTCCSFSPTFTVYCIFRFLTGMAFSGIVLNSVSLSLEWMPTRTRALAGTFMGYCYTTGQFLLAGIAYAVPDWRWLQLTASLPFFCFFLYSWWLTESARWLVMVGKSQQALKELQKVARINGKKEEGDKLDIEALRSYMQKEMASSGSHHTVVDLVRTPVVRRISCCLCFVWFSTSFAYYGLAMDLQNFDFNIYVIQLIFGAVDIPAKLVSILTITYVGRRYTQSVALILAGLAILANTLVPRDLRILRTALAVFGKGCLAASFNCVFLYTGELYPTVIRQTGMGLANTMSRLGSITAPLVKIAGEVFPMLPFIIYGVAPVVSGLVAIFLPETRDKALPETVEEVEGSPSAKQHLVTSTVLQPTPWLLLGPSSAVSLVSLGLSFRLSLTPSSKPPLGSDLGGPPPSSIPHPTMTFVELLARLGGMGRFQVTYVAALAIPLLMLASHNLLQNFTAGVPEHHCRPWPVANDSAGDVPLLVSIPPDGHHRFQHCRRYVKPQWHLLEVNGTVLRGLVHQEPPLPGGALASLVRTPGMRMVSCGVSFVWQVGPFWGQTPPSGAKPIFWGFSTSFAYYGLAMDLQGFGVDIYLSQLVFGAVDIPAKLASVLAISCVGRRVAQAGSLGLAGICILANIIVPMELQMLRMAFAVIGKGSLAASFNCAYIFTGELFPTVIRAGHLKDEEVTVPLSTTKTKEGA</sequence>
<evidence type="ECO:0000256" key="6">
    <source>
        <dbReference type="SAM" id="Phobius"/>
    </source>
</evidence>
<feature type="transmembrane region" description="Helical" evidence="6">
    <location>
        <begin position="16"/>
        <end position="37"/>
    </location>
</feature>
<comment type="similarity">
    <text evidence="2">Belongs to the major facilitator (TC 2.A.1) superfamily. Organic cation transporter (TC 2.A.1.19) family.</text>
</comment>
<dbReference type="InterPro" id="IPR036259">
    <property type="entry name" value="MFS_trans_sf"/>
</dbReference>
<dbReference type="GO" id="GO:0022857">
    <property type="term" value="F:transmembrane transporter activity"/>
    <property type="evidence" value="ECO:0007669"/>
    <property type="project" value="InterPro"/>
</dbReference>
<feature type="transmembrane region" description="Helical" evidence="6">
    <location>
        <begin position="367"/>
        <end position="391"/>
    </location>
</feature>
<dbReference type="Proteomes" id="UP000233556">
    <property type="component" value="Unassembled WGS sequence"/>
</dbReference>
<dbReference type="PANTHER" id="PTHR24064">
    <property type="entry name" value="SOLUTE CARRIER FAMILY 22 MEMBER"/>
    <property type="match status" value="1"/>
</dbReference>
<feature type="transmembrane region" description="Helical" evidence="6">
    <location>
        <begin position="420"/>
        <end position="443"/>
    </location>
</feature>
<evidence type="ECO:0000256" key="1">
    <source>
        <dbReference type="ARBA" id="ARBA00004127"/>
    </source>
</evidence>
<name>A0A2I0TEZ5_LIMLA</name>
<dbReference type="InterPro" id="IPR004749">
    <property type="entry name" value="Orgcat_transp/SVOP"/>
</dbReference>
<keyword evidence="9" id="KW-1185">Reference proteome</keyword>
<protein>
    <submittedName>
        <fullName evidence="8">Solute carrier family 22 member 6-a-like</fullName>
    </submittedName>
</protein>
<accession>A0A2I0TEZ5</accession>
<organism evidence="8 9">
    <name type="scientific">Limosa lapponica baueri</name>
    <dbReference type="NCBI Taxonomy" id="1758121"/>
    <lineage>
        <taxon>Eukaryota</taxon>
        <taxon>Metazoa</taxon>
        <taxon>Chordata</taxon>
        <taxon>Craniata</taxon>
        <taxon>Vertebrata</taxon>
        <taxon>Euteleostomi</taxon>
        <taxon>Archelosauria</taxon>
        <taxon>Archosauria</taxon>
        <taxon>Dinosauria</taxon>
        <taxon>Saurischia</taxon>
        <taxon>Theropoda</taxon>
        <taxon>Coelurosauria</taxon>
        <taxon>Aves</taxon>
        <taxon>Neognathae</taxon>
        <taxon>Neoaves</taxon>
        <taxon>Charadriiformes</taxon>
        <taxon>Scolopacidae</taxon>
        <taxon>Limosa</taxon>
    </lineage>
</organism>
<comment type="subcellular location">
    <subcellularLocation>
        <location evidence="1">Endomembrane system</location>
        <topology evidence="1">Multi-pass membrane protein</topology>
    </subcellularLocation>
</comment>
<feature type="transmembrane region" description="Helical" evidence="6">
    <location>
        <begin position="184"/>
        <end position="207"/>
    </location>
</feature>
<feature type="transmembrane region" description="Helical" evidence="6">
    <location>
        <begin position="248"/>
        <end position="266"/>
    </location>
</feature>
<evidence type="ECO:0000256" key="3">
    <source>
        <dbReference type="ARBA" id="ARBA00022692"/>
    </source>
</evidence>
<dbReference type="AlphaFoldDB" id="A0A2I0TEZ5"/>
<keyword evidence="5 6" id="KW-0472">Membrane</keyword>
<reference evidence="9" key="1">
    <citation type="submission" date="2017-11" db="EMBL/GenBank/DDBJ databases">
        <authorList>
            <person name="Lima N.C."/>
            <person name="Parody-Merino A.M."/>
            <person name="Battley P.F."/>
            <person name="Fidler A.E."/>
            <person name="Prosdocimi F."/>
        </authorList>
    </citation>
    <scope>NUCLEOTIDE SEQUENCE [LARGE SCALE GENOMIC DNA]</scope>
</reference>
<feature type="transmembrane region" description="Helical" evidence="6">
    <location>
        <begin position="398"/>
        <end position="414"/>
    </location>
</feature>
<dbReference type="InterPro" id="IPR005828">
    <property type="entry name" value="MFS_sugar_transport-like"/>
</dbReference>
<feature type="transmembrane region" description="Helical" evidence="6">
    <location>
        <begin position="337"/>
        <end position="355"/>
    </location>
</feature>
<proteinExistence type="inferred from homology"/>
<dbReference type="GO" id="GO:0012505">
    <property type="term" value="C:endomembrane system"/>
    <property type="evidence" value="ECO:0007669"/>
    <property type="project" value="UniProtKB-SubCell"/>
</dbReference>
<evidence type="ECO:0000259" key="7">
    <source>
        <dbReference type="PROSITE" id="PS50850"/>
    </source>
</evidence>
<dbReference type="NCBIfam" id="TIGR00898">
    <property type="entry name" value="2A0119"/>
    <property type="match status" value="1"/>
</dbReference>
<gene>
    <name evidence="8" type="ORF">llap_17315</name>
</gene>
<reference evidence="9" key="2">
    <citation type="submission" date="2017-12" db="EMBL/GenBank/DDBJ databases">
        <title>Genome sequence of the Bar-tailed Godwit (Limosa lapponica baueri).</title>
        <authorList>
            <person name="Lima N.C.B."/>
            <person name="Parody-Merino A.M."/>
            <person name="Battley P.F."/>
            <person name="Fidler A.E."/>
            <person name="Prosdocimi F."/>
        </authorList>
    </citation>
    <scope>NUCLEOTIDE SEQUENCE [LARGE SCALE GENOMIC DNA]</scope>
</reference>
<dbReference type="PROSITE" id="PS50850">
    <property type="entry name" value="MFS"/>
    <property type="match status" value="1"/>
</dbReference>
<evidence type="ECO:0000256" key="5">
    <source>
        <dbReference type="ARBA" id="ARBA00023136"/>
    </source>
</evidence>
<dbReference type="CDD" id="cd17446">
    <property type="entry name" value="MFS_SLC22A6_OAT1_like"/>
    <property type="match status" value="1"/>
</dbReference>
<evidence type="ECO:0000313" key="9">
    <source>
        <dbReference type="Proteomes" id="UP000233556"/>
    </source>
</evidence>
<dbReference type="GO" id="GO:0016020">
    <property type="term" value="C:membrane"/>
    <property type="evidence" value="ECO:0007669"/>
    <property type="project" value="InterPro"/>
</dbReference>
<keyword evidence="3 6" id="KW-0812">Transmembrane</keyword>
<keyword evidence="4 6" id="KW-1133">Transmembrane helix</keyword>
<feature type="transmembrane region" description="Helical" evidence="6">
    <location>
        <begin position="219"/>
        <end position="242"/>
    </location>
</feature>
<feature type="domain" description="Major facilitator superfamily (MFS) profile" evidence="7">
    <location>
        <begin position="20"/>
        <end position="508"/>
    </location>
</feature>
<evidence type="ECO:0000256" key="2">
    <source>
        <dbReference type="ARBA" id="ARBA00009203"/>
    </source>
</evidence>
<dbReference type="EMBL" id="KZ511374">
    <property type="protein sequence ID" value="PKU32383.1"/>
    <property type="molecule type" value="Genomic_DNA"/>
</dbReference>
<evidence type="ECO:0000256" key="4">
    <source>
        <dbReference type="ARBA" id="ARBA00022989"/>
    </source>
</evidence>
<dbReference type="FunFam" id="1.20.1250.20:FF:000023">
    <property type="entry name" value="Solute carrier family 22 member 6"/>
    <property type="match status" value="1"/>
</dbReference>